<protein>
    <submittedName>
        <fullName evidence="2">DUF1127 domain-containing protein</fullName>
    </submittedName>
</protein>
<evidence type="ECO:0000259" key="1">
    <source>
        <dbReference type="Pfam" id="PF06568"/>
    </source>
</evidence>
<sequence length="70" mass="7791">MAVIDHTRSAVVTQPFGGFAETIRSTYARVQAWNDVRVTRKSLSALSDHELADIGIERCDIDVVAKKMSR</sequence>
<dbReference type="EMBL" id="JADCKQ010000002">
    <property type="protein sequence ID" value="MBI1492636.1"/>
    <property type="molecule type" value="Genomic_DNA"/>
</dbReference>
<dbReference type="RefSeq" id="WP_228847549.1">
    <property type="nucleotide sequence ID" value="NZ_JADCKQ010000002.1"/>
</dbReference>
<organism evidence="2 3">
    <name type="scientific">Halocynthiibacter styelae</name>
    <dbReference type="NCBI Taxonomy" id="2761955"/>
    <lineage>
        <taxon>Bacteria</taxon>
        <taxon>Pseudomonadati</taxon>
        <taxon>Pseudomonadota</taxon>
        <taxon>Alphaproteobacteria</taxon>
        <taxon>Rhodobacterales</taxon>
        <taxon>Paracoccaceae</taxon>
        <taxon>Halocynthiibacter</taxon>
    </lineage>
</organism>
<dbReference type="Proteomes" id="UP000640583">
    <property type="component" value="Unassembled WGS sequence"/>
</dbReference>
<name>A0A8J7IP71_9RHOB</name>
<dbReference type="Pfam" id="PF06568">
    <property type="entry name" value="YjiS-like"/>
    <property type="match status" value="1"/>
</dbReference>
<evidence type="ECO:0000313" key="2">
    <source>
        <dbReference type="EMBL" id="MBI1492636.1"/>
    </source>
</evidence>
<comment type="caution">
    <text evidence="2">The sequence shown here is derived from an EMBL/GenBank/DDBJ whole genome shotgun (WGS) entry which is preliminary data.</text>
</comment>
<reference evidence="2" key="1">
    <citation type="submission" date="2020-10" db="EMBL/GenBank/DDBJ databases">
        <title>Paenihalocynthiibacter styelae gen. nov., sp. nov., isolated from stalked sea squirt Styela clava.</title>
        <authorList>
            <person name="Kim Y.-O."/>
            <person name="Yoon J.-H."/>
        </authorList>
    </citation>
    <scope>NUCLEOTIDE SEQUENCE</scope>
    <source>
        <strain evidence="2">MYP1-1</strain>
    </source>
</reference>
<gene>
    <name evidence="2" type="ORF">H1D41_03190</name>
</gene>
<dbReference type="InterPro" id="IPR009506">
    <property type="entry name" value="YjiS-like"/>
</dbReference>
<keyword evidence="3" id="KW-1185">Reference proteome</keyword>
<feature type="domain" description="YjiS-like" evidence="1">
    <location>
        <begin position="28"/>
        <end position="62"/>
    </location>
</feature>
<dbReference type="AlphaFoldDB" id="A0A8J7IP71"/>
<proteinExistence type="predicted"/>
<evidence type="ECO:0000313" key="3">
    <source>
        <dbReference type="Proteomes" id="UP000640583"/>
    </source>
</evidence>
<accession>A0A8J7IP71</accession>